<sequence length="277" mass="31549">MLTVSHIHFDALRAIFKSLNSLTAKYQFAVEECTRKDEDYLFTVEDITSIESLAIKLNSLIFHHSDSFTAELKQNLTAITNRHDKVEYESELYNFIIRLDNLEGKVRNLVHTIAAHSYPVGTNLEDSDFDWIEPNDRTDPTYLAFSFRVGLIAAIQLGMKVKVVVCDHVETINKRINGNDIKTNETEIPPAQPGVKLQWNGTNRSLYDLFTQLTLIKTKDGKEVVGNTIKGLARFIADNVEGMADAKTIERELEKMREPNGIEKAKRGRIELHINKE</sequence>
<organism evidence="1 2">
    <name type="scientific">Fibrella forsythiae</name>
    <dbReference type="NCBI Taxonomy" id="2817061"/>
    <lineage>
        <taxon>Bacteria</taxon>
        <taxon>Pseudomonadati</taxon>
        <taxon>Bacteroidota</taxon>
        <taxon>Cytophagia</taxon>
        <taxon>Cytophagales</taxon>
        <taxon>Spirosomataceae</taxon>
        <taxon>Fibrella</taxon>
    </lineage>
</organism>
<dbReference type="Proteomes" id="UP000664628">
    <property type="component" value="Unassembled WGS sequence"/>
</dbReference>
<evidence type="ECO:0000313" key="1">
    <source>
        <dbReference type="EMBL" id="MBO0949462.1"/>
    </source>
</evidence>
<dbReference type="RefSeq" id="WP_207329420.1">
    <property type="nucleotide sequence ID" value="NZ_JAFMYW010000003.1"/>
</dbReference>
<reference evidence="1 2" key="1">
    <citation type="submission" date="2021-03" db="EMBL/GenBank/DDBJ databases">
        <title>Fibrella sp. HMF5405 genome sequencing and assembly.</title>
        <authorList>
            <person name="Kang H."/>
            <person name="Kim H."/>
            <person name="Bae S."/>
            <person name="Joh K."/>
        </authorList>
    </citation>
    <scope>NUCLEOTIDE SEQUENCE [LARGE SCALE GENOMIC DNA]</scope>
    <source>
        <strain evidence="1 2">HMF5405</strain>
    </source>
</reference>
<dbReference type="EMBL" id="JAFMYW010000003">
    <property type="protein sequence ID" value="MBO0949462.1"/>
    <property type="molecule type" value="Genomic_DNA"/>
</dbReference>
<accession>A0ABS3JHH2</accession>
<gene>
    <name evidence="1" type="ORF">J2I46_12775</name>
</gene>
<name>A0ABS3JHH2_9BACT</name>
<comment type="caution">
    <text evidence="1">The sequence shown here is derived from an EMBL/GenBank/DDBJ whole genome shotgun (WGS) entry which is preliminary data.</text>
</comment>
<evidence type="ECO:0000313" key="2">
    <source>
        <dbReference type="Proteomes" id="UP000664628"/>
    </source>
</evidence>
<proteinExistence type="predicted"/>
<keyword evidence="2" id="KW-1185">Reference proteome</keyword>
<protein>
    <submittedName>
        <fullName evidence="1">Uncharacterized protein</fullName>
    </submittedName>
</protein>